<protein>
    <recommendedName>
        <fullName evidence="4">General secretion pathway GspH domain-containing protein</fullName>
    </recommendedName>
</protein>
<evidence type="ECO:0000256" key="1">
    <source>
        <dbReference type="SAM" id="Phobius"/>
    </source>
</evidence>
<dbReference type="InterPro" id="IPR045584">
    <property type="entry name" value="Pilin-like"/>
</dbReference>
<keyword evidence="1" id="KW-1133">Transmembrane helix</keyword>
<dbReference type="PROSITE" id="PS00409">
    <property type="entry name" value="PROKAR_NTER_METHYL"/>
    <property type="match status" value="1"/>
</dbReference>
<dbReference type="Pfam" id="PF07963">
    <property type="entry name" value="N_methyl"/>
    <property type="match status" value="1"/>
</dbReference>
<organism evidence="2 3">
    <name type="scientific">Candidatus Harrisonbacteria bacterium RIFCSPLOWO2_02_FULL_41_13b</name>
    <dbReference type="NCBI Taxonomy" id="1798409"/>
    <lineage>
        <taxon>Bacteria</taxon>
        <taxon>Candidatus Harrisoniibacteriota</taxon>
    </lineage>
</organism>
<dbReference type="InterPro" id="IPR012902">
    <property type="entry name" value="N_methyl_site"/>
</dbReference>
<keyword evidence="1" id="KW-0812">Transmembrane</keyword>
<gene>
    <name evidence="2" type="ORF">A3I24_03315</name>
</gene>
<evidence type="ECO:0008006" key="4">
    <source>
        <dbReference type="Google" id="ProtNLM"/>
    </source>
</evidence>
<reference evidence="2 3" key="1">
    <citation type="journal article" date="2016" name="Nat. Commun.">
        <title>Thousands of microbial genomes shed light on interconnected biogeochemical processes in an aquifer system.</title>
        <authorList>
            <person name="Anantharaman K."/>
            <person name="Brown C.T."/>
            <person name="Hug L.A."/>
            <person name="Sharon I."/>
            <person name="Castelle C.J."/>
            <person name="Probst A.J."/>
            <person name="Thomas B.C."/>
            <person name="Singh A."/>
            <person name="Wilkins M.J."/>
            <person name="Karaoz U."/>
            <person name="Brodie E.L."/>
            <person name="Williams K.H."/>
            <person name="Hubbard S.S."/>
            <person name="Banfield J.F."/>
        </authorList>
    </citation>
    <scope>NUCLEOTIDE SEQUENCE [LARGE SCALE GENOMIC DNA]</scope>
</reference>
<dbReference type="AlphaFoldDB" id="A0A1G1ZSB6"/>
<dbReference type="SUPFAM" id="SSF54523">
    <property type="entry name" value="Pili subunits"/>
    <property type="match status" value="1"/>
</dbReference>
<proteinExistence type="predicted"/>
<dbReference type="Proteomes" id="UP000177690">
    <property type="component" value="Unassembled WGS sequence"/>
</dbReference>
<dbReference type="STRING" id="1798409.A3I24_03315"/>
<dbReference type="EMBL" id="MHJL01000019">
    <property type="protein sequence ID" value="OGY67633.1"/>
    <property type="molecule type" value="Genomic_DNA"/>
</dbReference>
<name>A0A1G1ZSB6_9BACT</name>
<accession>A0A1G1ZSB6</accession>
<keyword evidence="1" id="KW-0472">Membrane</keyword>
<evidence type="ECO:0000313" key="3">
    <source>
        <dbReference type="Proteomes" id="UP000177690"/>
    </source>
</evidence>
<sequence>MQKGFTLVEMMIVITISAILMAMVIFYGRGGEKQIILLTEQAKLVNTILRSKSLAIQTFNQPRRPCGYGVHFVPNGYILFKDLSEDCSVSDKRYSGPDEDVENIILNKAVKFLPPPLLDVLFIPPDPTVILIPSQPEAVLTIATLDEASSLKVKVTEAGQVTFQ</sequence>
<feature type="transmembrane region" description="Helical" evidence="1">
    <location>
        <begin position="6"/>
        <end position="27"/>
    </location>
</feature>
<dbReference type="NCBIfam" id="TIGR02532">
    <property type="entry name" value="IV_pilin_GFxxxE"/>
    <property type="match status" value="1"/>
</dbReference>
<evidence type="ECO:0000313" key="2">
    <source>
        <dbReference type="EMBL" id="OGY67633.1"/>
    </source>
</evidence>
<comment type="caution">
    <text evidence="2">The sequence shown here is derived from an EMBL/GenBank/DDBJ whole genome shotgun (WGS) entry which is preliminary data.</text>
</comment>